<dbReference type="GO" id="GO:0005737">
    <property type="term" value="C:cytoplasm"/>
    <property type="evidence" value="ECO:0007669"/>
    <property type="project" value="TreeGrafter"/>
</dbReference>
<proteinExistence type="inferred from homology"/>
<evidence type="ECO:0000256" key="3">
    <source>
        <dbReference type="ARBA" id="ARBA00037883"/>
    </source>
</evidence>
<comment type="similarity">
    <text evidence="4">Belongs to the choline/ethanolamine kinase family.</text>
</comment>
<comment type="pathway">
    <text evidence="3">Phospholipid metabolism; phosphatidylethanolamine biosynthesis; phosphatidylethanolamine from ethanolamine: step 1/3.</text>
</comment>
<comment type="caution">
    <text evidence="6">The sequence shown here is derived from an EMBL/GenBank/DDBJ whole genome shotgun (WGS) entry which is preliminary data.</text>
</comment>
<sequence length="122" mass="14708">MNPFDPTKYPSLAFQREWINHYLRRTRFHQKRQRDKSHSLEWLTSDKCHPINGDCLFLEYEEVEEWLREVNYFSLVAHLTWGIWAAVRTPDGPHDFDFLSFAIARVQEYKRIKPLILAHFSG</sequence>
<dbReference type="SUPFAM" id="SSF56112">
    <property type="entry name" value="Protein kinase-like (PK-like)"/>
    <property type="match status" value="1"/>
</dbReference>
<gene>
    <name evidence="6" type="ORF">FBUS_10216</name>
</gene>
<dbReference type="EMBL" id="LUCM01000685">
    <property type="protein sequence ID" value="KAA0200197.1"/>
    <property type="molecule type" value="Genomic_DNA"/>
</dbReference>
<dbReference type="Pfam" id="PF01633">
    <property type="entry name" value="Choline_kinase"/>
    <property type="match status" value="1"/>
</dbReference>
<evidence type="ECO:0000256" key="5">
    <source>
        <dbReference type="ARBA" id="ARBA00038874"/>
    </source>
</evidence>
<name>A0A8E0SA35_9TREM</name>
<organism evidence="6 7">
    <name type="scientific">Fasciolopsis buskii</name>
    <dbReference type="NCBI Taxonomy" id="27845"/>
    <lineage>
        <taxon>Eukaryota</taxon>
        <taxon>Metazoa</taxon>
        <taxon>Spiralia</taxon>
        <taxon>Lophotrochozoa</taxon>
        <taxon>Platyhelminthes</taxon>
        <taxon>Trematoda</taxon>
        <taxon>Digenea</taxon>
        <taxon>Plagiorchiida</taxon>
        <taxon>Echinostomata</taxon>
        <taxon>Echinostomatoidea</taxon>
        <taxon>Fasciolidae</taxon>
        <taxon>Fasciolopsis</taxon>
    </lineage>
</organism>
<keyword evidence="7" id="KW-1185">Reference proteome</keyword>
<dbReference type="Gene3D" id="3.90.1200.10">
    <property type="match status" value="1"/>
</dbReference>
<protein>
    <recommendedName>
        <fullName evidence="5">ethanolamine kinase</fullName>
        <ecNumber evidence="5">2.7.1.82</ecNumber>
    </recommendedName>
</protein>
<evidence type="ECO:0000313" key="7">
    <source>
        <dbReference type="Proteomes" id="UP000728185"/>
    </source>
</evidence>
<dbReference type="InterPro" id="IPR011009">
    <property type="entry name" value="Kinase-like_dom_sf"/>
</dbReference>
<dbReference type="GO" id="GO:0004305">
    <property type="term" value="F:ethanolamine kinase activity"/>
    <property type="evidence" value="ECO:0007669"/>
    <property type="project" value="UniProtKB-EC"/>
</dbReference>
<keyword evidence="1" id="KW-0443">Lipid metabolism</keyword>
<evidence type="ECO:0000256" key="4">
    <source>
        <dbReference type="ARBA" id="ARBA00038211"/>
    </source>
</evidence>
<reference evidence="6" key="1">
    <citation type="submission" date="2019-05" db="EMBL/GenBank/DDBJ databases">
        <title>Annotation for the trematode Fasciolopsis buski.</title>
        <authorList>
            <person name="Choi Y.-J."/>
        </authorList>
    </citation>
    <scope>NUCLEOTIDE SEQUENCE</scope>
    <source>
        <strain evidence="6">HT</strain>
        <tissue evidence="6">Whole worm</tissue>
    </source>
</reference>
<evidence type="ECO:0000256" key="1">
    <source>
        <dbReference type="ARBA" id="ARBA00023209"/>
    </source>
</evidence>
<dbReference type="Proteomes" id="UP000728185">
    <property type="component" value="Unassembled WGS sequence"/>
</dbReference>
<dbReference type="GO" id="GO:0006646">
    <property type="term" value="P:phosphatidylethanolamine biosynthetic process"/>
    <property type="evidence" value="ECO:0007669"/>
    <property type="project" value="TreeGrafter"/>
</dbReference>
<keyword evidence="1" id="KW-0594">Phospholipid biosynthesis</keyword>
<evidence type="ECO:0000313" key="6">
    <source>
        <dbReference type="EMBL" id="KAA0200197.1"/>
    </source>
</evidence>
<keyword evidence="1" id="KW-0444">Lipid biosynthesis</keyword>
<dbReference type="PANTHER" id="PTHR22603">
    <property type="entry name" value="CHOLINE/ETHANOALAMINE KINASE"/>
    <property type="match status" value="1"/>
</dbReference>
<keyword evidence="2" id="KW-1208">Phospholipid metabolism</keyword>
<dbReference type="OrthoDB" id="10267235at2759"/>
<dbReference type="PANTHER" id="PTHR22603:SF66">
    <property type="entry name" value="ETHANOLAMINE KINASE"/>
    <property type="match status" value="1"/>
</dbReference>
<evidence type="ECO:0000256" key="2">
    <source>
        <dbReference type="ARBA" id="ARBA00023264"/>
    </source>
</evidence>
<dbReference type="EC" id="2.7.1.82" evidence="5"/>
<dbReference type="AlphaFoldDB" id="A0A8E0SA35"/>
<accession>A0A8E0SA35</accession>